<evidence type="ECO:0000256" key="1">
    <source>
        <dbReference type="SAM" id="MobiDB-lite"/>
    </source>
</evidence>
<feature type="compositionally biased region" description="Basic and acidic residues" evidence="1">
    <location>
        <begin position="171"/>
        <end position="182"/>
    </location>
</feature>
<name>A0A1E1XJK0_AMBSC</name>
<dbReference type="AlphaFoldDB" id="A0A1E1XJK0"/>
<feature type="compositionally biased region" description="Low complexity" evidence="1">
    <location>
        <begin position="186"/>
        <end position="195"/>
    </location>
</feature>
<evidence type="ECO:0008006" key="3">
    <source>
        <dbReference type="Google" id="ProtNLM"/>
    </source>
</evidence>
<dbReference type="EMBL" id="GFAA01003954">
    <property type="protein sequence ID" value="JAT99480.1"/>
    <property type="molecule type" value="mRNA"/>
</dbReference>
<proteinExistence type="evidence at transcript level"/>
<organism evidence="2">
    <name type="scientific">Amblyomma sculptum</name>
    <name type="common">Tick</name>
    <dbReference type="NCBI Taxonomy" id="1581419"/>
    <lineage>
        <taxon>Eukaryota</taxon>
        <taxon>Metazoa</taxon>
        <taxon>Ecdysozoa</taxon>
        <taxon>Arthropoda</taxon>
        <taxon>Chelicerata</taxon>
        <taxon>Arachnida</taxon>
        <taxon>Acari</taxon>
        <taxon>Parasitiformes</taxon>
        <taxon>Ixodida</taxon>
        <taxon>Ixodoidea</taxon>
        <taxon>Ixodidae</taxon>
        <taxon>Amblyomminae</taxon>
        <taxon>Amblyomma</taxon>
    </lineage>
</organism>
<reference evidence="2" key="2">
    <citation type="journal article" date="2017" name="Front. Cell. Infect. Microbiol.">
        <title>Analysis of the Salivary Gland Transcriptome of Unfed and Partially Fed Amblyomma sculptum Ticks and Descriptive Proteome of the Saliva.</title>
        <authorList>
            <person name="Esteves E."/>
            <person name="Maruyama S.R."/>
            <person name="Kawahara R."/>
            <person name="Fujita A."/>
            <person name="Martins L.A."/>
            <person name="Righi A.A."/>
            <person name="Costa F.B."/>
            <person name="Palmisano G."/>
            <person name="Labruna M.B."/>
            <person name="Sa-Nunes A."/>
            <person name="Ribeiro J.M.C."/>
            <person name="Fogaca A.C."/>
        </authorList>
    </citation>
    <scope>NUCLEOTIDE SEQUENCE</scope>
</reference>
<reference evidence="2" key="1">
    <citation type="submission" date="2016-09" db="EMBL/GenBank/DDBJ databases">
        <authorList>
            <person name="Capua I."/>
            <person name="De Benedictis P."/>
            <person name="Joannis T."/>
            <person name="Lombin L.H."/>
            <person name="Cattoli G."/>
        </authorList>
    </citation>
    <scope>NUCLEOTIDE SEQUENCE</scope>
</reference>
<feature type="non-terminal residue" evidence="2">
    <location>
        <position position="1"/>
    </location>
</feature>
<accession>A0A1E1XJK0</accession>
<feature type="non-terminal residue" evidence="2">
    <location>
        <position position="195"/>
    </location>
</feature>
<sequence length="195" mass="21785">KQFEFNAYCSTAEGTVRGVVHGVMAGTTQEILMNHIQVATPGIRAVYARMLGKSESALIAFDGPRLPKTVAVMGGLYRVYPYQPTKQVCFRCHLQGHRSDVCPEPEPIPQCPRCKRANVDGHECGEPRCEWCGEAHATGDIGCKRRLKRKGQQNQQGKKKESSYHGGHRPRWFDSEEAETRGKNGSSRSASRNRR</sequence>
<evidence type="ECO:0000313" key="2">
    <source>
        <dbReference type="EMBL" id="JAT99480.1"/>
    </source>
</evidence>
<protein>
    <recommendedName>
        <fullName evidence="3">CCHC-type domain-containing protein</fullName>
    </recommendedName>
</protein>
<feature type="region of interest" description="Disordered" evidence="1">
    <location>
        <begin position="146"/>
        <end position="195"/>
    </location>
</feature>